<sequence length="210" mass="24172">MIVSSKEKKTSEKDLKNVKENLEEIIKYLNDRIDIYKSQKTEAAEQIRCMRKFLDDLLNKLEQEILDDLESMQSQLTSKMNTLIQQLKTEAEQIIQLQSEFSKMTQYATELQMYFGLREIEKTTSQAAKCIDTLKSGDNLEETNLEVTISSVLQSILQDVKSYGDININTRQSTLCIKAGRKDQAQNLVPAIPRIEEIKPSMMRTLTIPK</sequence>
<evidence type="ECO:0000313" key="2">
    <source>
        <dbReference type="EMBL" id="VDI61713.1"/>
    </source>
</evidence>
<name>A0A8B6GBF5_MYTGA</name>
<feature type="coiled-coil region" evidence="1">
    <location>
        <begin position="12"/>
        <end position="100"/>
    </location>
</feature>
<accession>A0A8B6GBF5</accession>
<dbReference type="Proteomes" id="UP000596742">
    <property type="component" value="Unassembled WGS sequence"/>
</dbReference>
<organism evidence="2 3">
    <name type="scientific">Mytilus galloprovincialis</name>
    <name type="common">Mediterranean mussel</name>
    <dbReference type="NCBI Taxonomy" id="29158"/>
    <lineage>
        <taxon>Eukaryota</taxon>
        <taxon>Metazoa</taxon>
        <taxon>Spiralia</taxon>
        <taxon>Lophotrochozoa</taxon>
        <taxon>Mollusca</taxon>
        <taxon>Bivalvia</taxon>
        <taxon>Autobranchia</taxon>
        <taxon>Pteriomorphia</taxon>
        <taxon>Mytilida</taxon>
        <taxon>Mytiloidea</taxon>
        <taxon>Mytilidae</taxon>
        <taxon>Mytilinae</taxon>
        <taxon>Mytilus</taxon>
    </lineage>
</organism>
<dbReference type="EMBL" id="UYJE01008167">
    <property type="protein sequence ID" value="VDI61713.1"/>
    <property type="molecule type" value="Genomic_DNA"/>
</dbReference>
<evidence type="ECO:0000256" key="1">
    <source>
        <dbReference type="SAM" id="Coils"/>
    </source>
</evidence>
<keyword evidence="1" id="KW-0175">Coiled coil</keyword>
<protein>
    <submittedName>
        <fullName evidence="2">Uncharacterized protein</fullName>
    </submittedName>
</protein>
<reference evidence="2" key="1">
    <citation type="submission" date="2018-11" db="EMBL/GenBank/DDBJ databases">
        <authorList>
            <person name="Alioto T."/>
            <person name="Alioto T."/>
        </authorList>
    </citation>
    <scope>NUCLEOTIDE SEQUENCE</scope>
</reference>
<gene>
    <name evidence="2" type="ORF">MGAL_10B024399</name>
</gene>
<proteinExistence type="predicted"/>
<evidence type="ECO:0000313" key="3">
    <source>
        <dbReference type="Proteomes" id="UP000596742"/>
    </source>
</evidence>
<dbReference type="AlphaFoldDB" id="A0A8B6GBF5"/>
<comment type="caution">
    <text evidence="2">The sequence shown here is derived from an EMBL/GenBank/DDBJ whole genome shotgun (WGS) entry which is preliminary data.</text>
</comment>
<keyword evidence="3" id="KW-1185">Reference proteome</keyword>